<gene>
    <name evidence="2" type="ORF">HFP15_22385</name>
</gene>
<accession>A0ABX1J757</accession>
<keyword evidence="1" id="KW-0812">Transmembrane</keyword>
<name>A0ABX1J757_9PSEU</name>
<keyword evidence="1" id="KW-0472">Membrane</keyword>
<proteinExistence type="predicted"/>
<keyword evidence="3" id="KW-1185">Reference proteome</keyword>
<evidence type="ECO:0000256" key="1">
    <source>
        <dbReference type="SAM" id="Phobius"/>
    </source>
</evidence>
<dbReference type="RefSeq" id="WP_168518668.1">
    <property type="nucleotide sequence ID" value="NZ_JAAXLS010000016.1"/>
</dbReference>
<feature type="transmembrane region" description="Helical" evidence="1">
    <location>
        <begin position="16"/>
        <end position="37"/>
    </location>
</feature>
<sequence>MTVHQPATSSVRPEGLLLRTGIAAAGTLLALAVFGAVSDQVLDRQTALVDNDVLAEAVEHRAGPLTGFFEAVSTAAETRSPPWLSGSRW</sequence>
<evidence type="ECO:0000313" key="2">
    <source>
        <dbReference type="EMBL" id="NKQ55635.1"/>
    </source>
</evidence>
<organism evidence="2 3">
    <name type="scientific">Amycolatopsis acididurans</name>
    <dbReference type="NCBI Taxonomy" id="2724524"/>
    <lineage>
        <taxon>Bacteria</taxon>
        <taxon>Bacillati</taxon>
        <taxon>Actinomycetota</taxon>
        <taxon>Actinomycetes</taxon>
        <taxon>Pseudonocardiales</taxon>
        <taxon>Pseudonocardiaceae</taxon>
        <taxon>Amycolatopsis</taxon>
    </lineage>
</organism>
<comment type="caution">
    <text evidence="2">The sequence shown here is derived from an EMBL/GenBank/DDBJ whole genome shotgun (WGS) entry which is preliminary data.</text>
</comment>
<keyword evidence="1" id="KW-1133">Transmembrane helix</keyword>
<dbReference type="Proteomes" id="UP000715441">
    <property type="component" value="Unassembled WGS sequence"/>
</dbReference>
<protein>
    <submittedName>
        <fullName evidence="2">Uncharacterized protein</fullName>
    </submittedName>
</protein>
<dbReference type="EMBL" id="JAAXLS010000016">
    <property type="protein sequence ID" value="NKQ55635.1"/>
    <property type="molecule type" value="Genomic_DNA"/>
</dbReference>
<evidence type="ECO:0000313" key="3">
    <source>
        <dbReference type="Proteomes" id="UP000715441"/>
    </source>
</evidence>
<reference evidence="2 3" key="1">
    <citation type="submission" date="2020-04" db="EMBL/GenBank/DDBJ databases">
        <title>Novel species.</title>
        <authorList>
            <person name="Teo W.F.A."/>
            <person name="Lipun K."/>
            <person name="Srisuk N."/>
            <person name="Duangmal K."/>
        </authorList>
    </citation>
    <scope>NUCLEOTIDE SEQUENCE [LARGE SCALE GENOMIC DNA]</scope>
    <source>
        <strain evidence="2 3">K13G38</strain>
    </source>
</reference>